<accession>A0A0N0IAE8</accession>
<dbReference type="InterPro" id="IPR011009">
    <property type="entry name" value="Kinase-like_dom_sf"/>
</dbReference>
<keyword evidence="2" id="KW-0723">Serine/threonine-protein kinase</keyword>
<reference evidence="2 3" key="1">
    <citation type="submission" date="2015-07" db="EMBL/GenBank/DDBJ databases">
        <title>ATOL: Assembling a taxonomically balanced genome-scale reconstruction of the evolutionary history of the Enterobacteriaceae.</title>
        <authorList>
            <person name="Plunkett G.III."/>
            <person name="Neeno-Eckwall E.C."/>
            <person name="Glasner J.D."/>
            <person name="Perna N.T."/>
        </authorList>
    </citation>
    <scope>NUCLEOTIDE SEQUENCE [LARGE SCALE GENOMIC DNA]</scope>
    <source>
        <strain evidence="2 3">ATCC 35017</strain>
    </source>
</reference>
<evidence type="ECO:0000313" key="2">
    <source>
        <dbReference type="EMBL" id="KPD02982.1"/>
    </source>
</evidence>
<dbReference type="GO" id="GO:0005524">
    <property type="term" value="F:ATP binding"/>
    <property type="evidence" value="ECO:0007669"/>
    <property type="project" value="InterPro"/>
</dbReference>
<dbReference type="Pfam" id="PF00069">
    <property type="entry name" value="Pkinase"/>
    <property type="match status" value="1"/>
</dbReference>
<dbReference type="Gene3D" id="1.10.510.10">
    <property type="entry name" value="Transferase(Phosphotransferase) domain 1"/>
    <property type="match status" value="1"/>
</dbReference>
<dbReference type="AlphaFoldDB" id="A0A0N0IAE8"/>
<evidence type="ECO:0000313" key="3">
    <source>
        <dbReference type="Proteomes" id="UP000053226"/>
    </source>
</evidence>
<feature type="domain" description="Protein kinase" evidence="1">
    <location>
        <begin position="1"/>
        <end position="202"/>
    </location>
</feature>
<keyword evidence="3" id="KW-1185">Reference proteome</keyword>
<keyword evidence="2" id="KW-0418">Kinase</keyword>
<evidence type="ECO:0000259" key="1">
    <source>
        <dbReference type="PROSITE" id="PS50011"/>
    </source>
</evidence>
<organism evidence="2 3">
    <name type="scientific">Moellerella wisconsensis ATCC 35017</name>
    <dbReference type="NCBI Taxonomy" id="1354267"/>
    <lineage>
        <taxon>Bacteria</taxon>
        <taxon>Pseudomonadati</taxon>
        <taxon>Pseudomonadota</taxon>
        <taxon>Gammaproteobacteria</taxon>
        <taxon>Enterobacterales</taxon>
        <taxon>Morganellaceae</taxon>
        <taxon>Moellerella</taxon>
    </lineage>
</organism>
<dbReference type="GO" id="GO:0004674">
    <property type="term" value="F:protein serine/threonine kinase activity"/>
    <property type="evidence" value="ECO:0007669"/>
    <property type="project" value="UniProtKB-KW"/>
</dbReference>
<protein>
    <submittedName>
        <fullName evidence="2">Serine/threonine protein kinase</fullName>
        <ecNumber evidence="2">2.7.-.-</ecNumber>
    </submittedName>
</protein>
<sequence>MINNQINKSPYIIFDKNRRYIRRVFLDDIQYQREVNALLDCYDIRVQQIISFNDIKKIIITRYYRRLQPFTLLKYSELNFFIDSIIPIMDIITHCHCSGWCHGDIKPANILYNKRLKKYVLIDFSAALPLGYPRDQLNNWQYTESYASINQQRGVNMVASSDDWYSLWVWISTINLDYCSKREKIKIMALKDKLIELLEYPI</sequence>
<dbReference type="PROSITE" id="PS50011">
    <property type="entry name" value="PROTEIN_KINASE_DOM"/>
    <property type="match status" value="1"/>
</dbReference>
<proteinExistence type="predicted"/>
<keyword evidence="2" id="KW-0808">Transferase</keyword>
<name>A0A0N0IAE8_9GAMM</name>
<dbReference type="InterPro" id="IPR000719">
    <property type="entry name" value="Prot_kinase_dom"/>
</dbReference>
<comment type="caution">
    <text evidence="2">The sequence shown here is derived from an EMBL/GenBank/DDBJ whole genome shotgun (WGS) entry which is preliminary data.</text>
</comment>
<dbReference type="EMBL" id="LGAA01000016">
    <property type="protein sequence ID" value="KPD02982.1"/>
    <property type="molecule type" value="Genomic_DNA"/>
</dbReference>
<dbReference type="OrthoDB" id="9801841at2"/>
<dbReference type="SUPFAM" id="SSF56112">
    <property type="entry name" value="Protein kinase-like (PK-like)"/>
    <property type="match status" value="1"/>
</dbReference>
<dbReference type="Proteomes" id="UP000053226">
    <property type="component" value="Unassembled WGS sequence"/>
</dbReference>
<dbReference type="RefSeq" id="WP_053907965.1">
    <property type="nucleotide sequence ID" value="NZ_CAWMUS010000016.1"/>
</dbReference>
<dbReference type="EC" id="2.7.-.-" evidence="2"/>
<gene>
    <name evidence="2" type="ORF">M992_1470</name>
</gene>